<name>A0A8X6UAT7_NEPPI</name>
<dbReference type="EMBL" id="BMAW01029202">
    <property type="protein sequence ID" value="GFU10975.1"/>
    <property type="molecule type" value="Genomic_DNA"/>
</dbReference>
<feature type="non-terminal residue" evidence="1">
    <location>
        <position position="51"/>
    </location>
</feature>
<dbReference type="Proteomes" id="UP000887013">
    <property type="component" value="Unassembled WGS sequence"/>
</dbReference>
<organism evidence="1 2">
    <name type="scientific">Nephila pilipes</name>
    <name type="common">Giant wood spider</name>
    <name type="synonym">Nephila maculata</name>
    <dbReference type="NCBI Taxonomy" id="299642"/>
    <lineage>
        <taxon>Eukaryota</taxon>
        <taxon>Metazoa</taxon>
        <taxon>Ecdysozoa</taxon>
        <taxon>Arthropoda</taxon>
        <taxon>Chelicerata</taxon>
        <taxon>Arachnida</taxon>
        <taxon>Araneae</taxon>
        <taxon>Araneomorphae</taxon>
        <taxon>Entelegynae</taxon>
        <taxon>Araneoidea</taxon>
        <taxon>Nephilidae</taxon>
        <taxon>Nephila</taxon>
    </lineage>
</organism>
<comment type="caution">
    <text evidence="1">The sequence shown here is derived from an EMBL/GenBank/DDBJ whole genome shotgun (WGS) entry which is preliminary data.</text>
</comment>
<proteinExistence type="predicted"/>
<gene>
    <name evidence="1" type="ORF">NPIL_686811</name>
</gene>
<reference evidence="1" key="1">
    <citation type="submission" date="2020-08" db="EMBL/GenBank/DDBJ databases">
        <title>Multicomponent nature underlies the extraordinary mechanical properties of spider dragline silk.</title>
        <authorList>
            <person name="Kono N."/>
            <person name="Nakamura H."/>
            <person name="Mori M."/>
            <person name="Yoshida Y."/>
            <person name="Ohtoshi R."/>
            <person name="Malay A.D."/>
            <person name="Moran D.A.P."/>
            <person name="Tomita M."/>
            <person name="Numata K."/>
            <person name="Arakawa K."/>
        </authorList>
    </citation>
    <scope>NUCLEOTIDE SEQUENCE</scope>
</reference>
<evidence type="ECO:0000313" key="1">
    <source>
        <dbReference type="EMBL" id="GFU10975.1"/>
    </source>
</evidence>
<sequence length="51" mass="6111">MERYSVEGYENDWTNFLQTPRLKVRITFVTKINQPHAPRDEMPPQVILLTH</sequence>
<evidence type="ECO:0000313" key="2">
    <source>
        <dbReference type="Proteomes" id="UP000887013"/>
    </source>
</evidence>
<dbReference type="AlphaFoldDB" id="A0A8X6UAT7"/>
<keyword evidence="2" id="KW-1185">Reference proteome</keyword>
<protein>
    <submittedName>
        <fullName evidence="1">Uncharacterized protein</fullName>
    </submittedName>
</protein>
<accession>A0A8X6UAT7</accession>